<name>A0A4R2G737_9BACT</name>
<evidence type="ECO:0000313" key="2">
    <source>
        <dbReference type="EMBL" id="TCO03311.1"/>
    </source>
</evidence>
<dbReference type="Pfam" id="PF07676">
    <property type="entry name" value="PD40"/>
    <property type="match status" value="4"/>
</dbReference>
<dbReference type="EMBL" id="SLWK01000021">
    <property type="protein sequence ID" value="TCO03311.1"/>
    <property type="molecule type" value="Genomic_DNA"/>
</dbReference>
<sequence>MKSAITISILILCFQFALYSQQINNMISYLEIVDIEDSKRTVVYSDTAHFEAPNWSPDGNTLYFNQDGHIYSIPITRGVPTKIEMDFAVNNNNDHVLSPGGTEIAISHHCEDQNWESLIYIVDIHGGIPRKITENGPSYLHGWSPDGKELAFIGLRNDQYDIYTISVNGGEEKQLTNSPSHEDGSDYTPCGKYIWFNSDRSGNMQLWRMRRDGSNPEQMTDDDWVDWFPHPSPDGQWIAFLSYQPGVEGHPANKDVVLRIMPANGGTPHILTELFGGQGTINVPSWSPCSKKFAFVSYKLL</sequence>
<dbReference type="AlphaFoldDB" id="A0A4R2G737"/>
<accession>A0A4R2G737</accession>
<dbReference type="Proteomes" id="UP000295221">
    <property type="component" value="Unassembled WGS sequence"/>
</dbReference>
<dbReference type="RefSeq" id="WP_132435521.1">
    <property type="nucleotide sequence ID" value="NZ_SLWK01000021.1"/>
</dbReference>
<proteinExistence type="inferred from homology"/>
<dbReference type="InterPro" id="IPR011042">
    <property type="entry name" value="6-blade_b-propeller_TolB-like"/>
</dbReference>
<dbReference type="InterPro" id="IPR011659">
    <property type="entry name" value="WD40"/>
</dbReference>
<dbReference type="PANTHER" id="PTHR36842:SF1">
    <property type="entry name" value="PROTEIN TOLB"/>
    <property type="match status" value="1"/>
</dbReference>
<comment type="similarity">
    <text evidence="1">Belongs to the TolB family.</text>
</comment>
<gene>
    <name evidence="2" type="ORF">EV194_12123</name>
</gene>
<dbReference type="Gene3D" id="2.120.10.30">
    <property type="entry name" value="TolB, C-terminal domain"/>
    <property type="match status" value="1"/>
</dbReference>
<dbReference type="SUPFAM" id="SSF69304">
    <property type="entry name" value="Tricorn protease N-terminal domain"/>
    <property type="match status" value="1"/>
</dbReference>
<keyword evidence="3" id="KW-1185">Reference proteome</keyword>
<reference evidence="2 3" key="1">
    <citation type="submission" date="2019-03" db="EMBL/GenBank/DDBJ databases">
        <title>Genomic Encyclopedia of Type Strains, Phase IV (KMG-IV): sequencing the most valuable type-strain genomes for metagenomic binning, comparative biology and taxonomic classification.</title>
        <authorList>
            <person name="Goeker M."/>
        </authorList>
    </citation>
    <scope>NUCLEOTIDE SEQUENCE [LARGE SCALE GENOMIC DNA]</scope>
    <source>
        <strain evidence="2 3">DSM 24179</strain>
    </source>
</reference>
<protein>
    <submittedName>
        <fullName evidence="2">WD40 repeat protein</fullName>
    </submittedName>
</protein>
<dbReference type="OrthoDB" id="8432779at2"/>
<dbReference type="PANTHER" id="PTHR36842">
    <property type="entry name" value="PROTEIN TOLB HOMOLOG"/>
    <property type="match status" value="1"/>
</dbReference>
<evidence type="ECO:0000256" key="1">
    <source>
        <dbReference type="ARBA" id="ARBA00009820"/>
    </source>
</evidence>
<comment type="caution">
    <text evidence="2">The sequence shown here is derived from an EMBL/GenBank/DDBJ whole genome shotgun (WGS) entry which is preliminary data.</text>
</comment>
<evidence type="ECO:0000313" key="3">
    <source>
        <dbReference type="Proteomes" id="UP000295221"/>
    </source>
</evidence>
<organism evidence="2 3">
    <name type="scientific">Natronoflexus pectinivorans</name>
    <dbReference type="NCBI Taxonomy" id="682526"/>
    <lineage>
        <taxon>Bacteria</taxon>
        <taxon>Pseudomonadati</taxon>
        <taxon>Bacteroidota</taxon>
        <taxon>Bacteroidia</taxon>
        <taxon>Marinilabiliales</taxon>
        <taxon>Marinilabiliaceae</taxon>
        <taxon>Natronoflexus</taxon>
    </lineage>
</organism>